<dbReference type="Pfam" id="PF14103">
    <property type="entry name" value="DUF4276"/>
    <property type="match status" value="1"/>
</dbReference>
<evidence type="ECO:0008006" key="3">
    <source>
        <dbReference type="Google" id="ProtNLM"/>
    </source>
</evidence>
<organism evidence="1 2">
    <name type="scientific">Microcystis aeruginosa NIES-2519</name>
    <dbReference type="NCBI Taxonomy" id="2303981"/>
    <lineage>
        <taxon>Bacteria</taxon>
        <taxon>Bacillati</taxon>
        <taxon>Cyanobacteriota</taxon>
        <taxon>Cyanophyceae</taxon>
        <taxon>Oscillatoriophycideae</taxon>
        <taxon>Chroococcales</taxon>
        <taxon>Microcystaceae</taxon>
        <taxon>Microcystis</taxon>
    </lineage>
</organism>
<dbReference type="InterPro" id="IPR025455">
    <property type="entry name" value="DUF4276"/>
</dbReference>
<dbReference type="EMBL" id="BHVO01000006">
    <property type="protein sequence ID" value="GCA69176.1"/>
    <property type="molecule type" value="Genomic_DNA"/>
</dbReference>
<dbReference type="AlphaFoldDB" id="A0A5A5R9V8"/>
<sequence>MNYDIVFLLEESSIENVLNELLPKLIPPEIRYKCISNQGKQDLAKSIPIKLKAFNKSSPNTKFIIVHDQDSHDCQKLKKDLGQICQNSSDAQVLIRIICHELESWFLGDLAAVAKAYNLNSLGQKQNKSKYREPDRLNSAKQELKKLVKEYYAGTHSKQIAPHLSLTENKSRSFQTFIQGIKNVVEMIGSSRFCVISLTYNMIDQSLCPLCLCGSFHSLASSTVS</sequence>
<reference evidence="1 2" key="1">
    <citation type="submission" date="2018-09" db="EMBL/GenBank/DDBJ databases">
        <title>Evolutionary history of phycoerythrin pigmentation in the water bloom-forming cyanobacterium Microcystis aeruginosa.</title>
        <authorList>
            <person name="Tanabe Y."/>
            <person name="Tanabe Y."/>
            <person name="Yamaguchi H."/>
        </authorList>
    </citation>
    <scope>NUCLEOTIDE SEQUENCE [LARGE SCALE GENOMIC DNA]</scope>
    <source>
        <strain evidence="1 2">NIES-2519</strain>
    </source>
</reference>
<gene>
    <name evidence="1" type="ORF">MiYa_00701</name>
</gene>
<evidence type="ECO:0000313" key="1">
    <source>
        <dbReference type="EMBL" id="GCA69176.1"/>
    </source>
</evidence>
<comment type="caution">
    <text evidence="1">The sequence shown here is derived from an EMBL/GenBank/DDBJ whole genome shotgun (WGS) entry which is preliminary data.</text>
</comment>
<protein>
    <recommendedName>
        <fullName evidence="3">DUF4276 domain-containing protein</fullName>
    </recommendedName>
</protein>
<accession>A0A5A5R9V8</accession>
<name>A0A5A5R9V8_MICAE</name>
<evidence type="ECO:0000313" key="2">
    <source>
        <dbReference type="Proteomes" id="UP000323569"/>
    </source>
</evidence>
<proteinExistence type="predicted"/>
<dbReference type="Proteomes" id="UP000323569">
    <property type="component" value="Unassembled WGS sequence"/>
</dbReference>